<protein>
    <submittedName>
        <fullName evidence="1">Uncharacterized protein</fullName>
    </submittedName>
</protein>
<reference evidence="1 2" key="1">
    <citation type="submission" date="2023-09" db="EMBL/GenBank/DDBJ databases">
        <authorList>
            <person name="Wang M."/>
        </authorList>
    </citation>
    <scope>NUCLEOTIDE SEQUENCE [LARGE SCALE GENOMIC DNA]</scope>
    <source>
        <strain evidence="1">GT-2023</strain>
        <tissue evidence="1">Liver</tissue>
    </source>
</reference>
<comment type="caution">
    <text evidence="1">The sequence shown here is derived from an EMBL/GenBank/DDBJ whole genome shotgun (WGS) entry which is preliminary data.</text>
</comment>
<evidence type="ECO:0000313" key="2">
    <source>
        <dbReference type="Proteomes" id="UP001558613"/>
    </source>
</evidence>
<name>A0ABR3NPP4_9TELE</name>
<organism evidence="1 2">
    <name type="scientific">Cirrhinus molitorella</name>
    <name type="common">mud carp</name>
    <dbReference type="NCBI Taxonomy" id="172907"/>
    <lineage>
        <taxon>Eukaryota</taxon>
        <taxon>Metazoa</taxon>
        <taxon>Chordata</taxon>
        <taxon>Craniata</taxon>
        <taxon>Vertebrata</taxon>
        <taxon>Euteleostomi</taxon>
        <taxon>Actinopterygii</taxon>
        <taxon>Neopterygii</taxon>
        <taxon>Teleostei</taxon>
        <taxon>Ostariophysi</taxon>
        <taxon>Cypriniformes</taxon>
        <taxon>Cyprinidae</taxon>
        <taxon>Labeoninae</taxon>
        <taxon>Labeonini</taxon>
        <taxon>Cirrhinus</taxon>
    </lineage>
</organism>
<keyword evidence="2" id="KW-1185">Reference proteome</keyword>
<accession>A0ABR3NPP4</accession>
<sequence>MSYCTLTLSNKPANPSVQPAPRSDFYWPKRQKWQICWGTAQELNIFKENLPKQKALLHLSLIQSQKRAVLCVDESYAGWMGYWGRAESFLPDRDAAIMLHQTLVKRP</sequence>
<dbReference type="EMBL" id="JAYMGO010000003">
    <property type="protein sequence ID" value="KAL1278515.1"/>
    <property type="molecule type" value="Genomic_DNA"/>
</dbReference>
<gene>
    <name evidence="1" type="ORF">QQF64_025188</name>
</gene>
<proteinExistence type="predicted"/>
<dbReference type="Proteomes" id="UP001558613">
    <property type="component" value="Unassembled WGS sequence"/>
</dbReference>
<evidence type="ECO:0000313" key="1">
    <source>
        <dbReference type="EMBL" id="KAL1278515.1"/>
    </source>
</evidence>